<evidence type="ECO:0000313" key="5">
    <source>
        <dbReference type="EMBL" id="QES25449.1"/>
    </source>
</evidence>
<organism evidence="5 6">
    <name type="scientific">Streptomyces venezuelae</name>
    <dbReference type="NCBI Taxonomy" id="54571"/>
    <lineage>
        <taxon>Bacteria</taxon>
        <taxon>Bacillati</taxon>
        <taxon>Actinomycetota</taxon>
        <taxon>Actinomycetes</taxon>
        <taxon>Kitasatosporales</taxon>
        <taxon>Streptomycetaceae</taxon>
        <taxon>Streptomyces</taxon>
    </lineage>
</organism>
<feature type="compositionally biased region" description="Low complexity" evidence="3">
    <location>
        <begin position="1"/>
        <end position="13"/>
    </location>
</feature>
<dbReference type="PROSITE" id="PS50075">
    <property type="entry name" value="CARRIER"/>
    <property type="match status" value="1"/>
</dbReference>
<dbReference type="InterPro" id="IPR036736">
    <property type="entry name" value="ACP-like_sf"/>
</dbReference>
<dbReference type="EMBL" id="CP029193">
    <property type="protein sequence ID" value="QES25449.1"/>
    <property type="molecule type" value="Genomic_DNA"/>
</dbReference>
<accession>A0A5P2BAS0</accession>
<keyword evidence="2" id="KW-0597">Phosphoprotein</keyword>
<dbReference type="InterPro" id="IPR020806">
    <property type="entry name" value="PKS_PP-bd"/>
</dbReference>
<dbReference type="Pfam" id="PF00550">
    <property type="entry name" value="PP-binding"/>
    <property type="match status" value="1"/>
</dbReference>
<proteinExistence type="predicted"/>
<gene>
    <name evidence="5" type="ORF">DEJ47_02320</name>
</gene>
<dbReference type="Proteomes" id="UP000323046">
    <property type="component" value="Chromosome"/>
</dbReference>
<sequence length="144" mass="15417">MTAPPSRTPTSTADQPHISRTWPHIKTPGGTVTDNLAAQSPSTSGDAEAAAEVVRRIWAQVLEVSPDSVDVHHSDFFEMGGYSLLALQAIGRILAEYGVDEVEAVEWEGELLNRLFENATPMTQAEFLAEKGCGTPSAANSTHV</sequence>
<dbReference type="OrthoDB" id="2085352at2"/>
<dbReference type="GO" id="GO:0017000">
    <property type="term" value="P:antibiotic biosynthetic process"/>
    <property type="evidence" value="ECO:0007669"/>
    <property type="project" value="UniProtKB-ARBA"/>
</dbReference>
<evidence type="ECO:0000256" key="3">
    <source>
        <dbReference type="SAM" id="MobiDB-lite"/>
    </source>
</evidence>
<feature type="domain" description="Carrier" evidence="4">
    <location>
        <begin position="48"/>
        <end position="132"/>
    </location>
</feature>
<feature type="region of interest" description="Disordered" evidence="3">
    <location>
        <begin position="1"/>
        <end position="32"/>
    </location>
</feature>
<reference evidence="5 6" key="1">
    <citation type="submission" date="2018-05" db="EMBL/GenBank/DDBJ databases">
        <title>Streptomyces venezuelae.</title>
        <authorList>
            <person name="Kim W."/>
            <person name="Lee N."/>
            <person name="Cho B.-K."/>
        </authorList>
    </citation>
    <scope>NUCLEOTIDE SEQUENCE [LARGE SCALE GENOMIC DNA]</scope>
    <source>
        <strain evidence="5 6">ATCC 14583</strain>
    </source>
</reference>
<keyword evidence="6" id="KW-1185">Reference proteome</keyword>
<dbReference type="GO" id="GO:0031177">
    <property type="term" value="F:phosphopantetheine binding"/>
    <property type="evidence" value="ECO:0007669"/>
    <property type="project" value="InterPro"/>
</dbReference>
<dbReference type="SUPFAM" id="SSF47336">
    <property type="entry name" value="ACP-like"/>
    <property type="match status" value="1"/>
</dbReference>
<dbReference type="AlphaFoldDB" id="A0A5P2BAS0"/>
<name>A0A5P2BAS0_STRVZ</name>
<evidence type="ECO:0000256" key="2">
    <source>
        <dbReference type="ARBA" id="ARBA00022553"/>
    </source>
</evidence>
<dbReference type="SMART" id="SM00823">
    <property type="entry name" value="PKS_PP"/>
    <property type="match status" value="1"/>
</dbReference>
<keyword evidence="1" id="KW-0596">Phosphopantetheine</keyword>
<evidence type="ECO:0000259" key="4">
    <source>
        <dbReference type="PROSITE" id="PS50075"/>
    </source>
</evidence>
<evidence type="ECO:0000256" key="1">
    <source>
        <dbReference type="ARBA" id="ARBA00022450"/>
    </source>
</evidence>
<evidence type="ECO:0000313" key="6">
    <source>
        <dbReference type="Proteomes" id="UP000323046"/>
    </source>
</evidence>
<dbReference type="InterPro" id="IPR009081">
    <property type="entry name" value="PP-bd_ACP"/>
</dbReference>
<protein>
    <recommendedName>
        <fullName evidence="4">Carrier domain-containing protein</fullName>
    </recommendedName>
</protein>
<dbReference type="Gene3D" id="1.10.1200.10">
    <property type="entry name" value="ACP-like"/>
    <property type="match status" value="1"/>
</dbReference>